<comment type="caution">
    <text evidence="5">The sequence shown here is derived from an EMBL/GenBank/DDBJ whole genome shotgun (WGS) entry which is preliminary data.</text>
</comment>
<dbReference type="OrthoDB" id="2423701at2759"/>
<dbReference type="InterPro" id="IPR029030">
    <property type="entry name" value="Caspase-like_dom_sf"/>
</dbReference>
<evidence type="ECO:0000256" key="4">
    <source>
        <dbReference type="SAM" id="Phobius"/>
    </source>
</evidence>
<evidence type="ECO:0000256" key="1">
    <source>
        <dbReference type="ARBA" id="ARBA00022737"/>
    </source>
</evidence>
<dbReference type="PROSITE" id="PS50293">
    <property type="entry name" value="TPR_REGION"/>
    <property type="match status" value="1"/>
</dbReference>
<dbReference type="Proteomes" id="UP000023152">
    <property type="component" value="Unassembled WGS sequence"/>
</dbReference>
<dbReference type="PANTHER" id="PTHR45641:SF19">
    <property type="entry name" value="NEPHROCYSTIN-3"/>
    <property type="match status" value="1"/>
</dbReference>
<keyword evidence="4" id="KW-1133">Transmembrane helix</keyword>
<dbReference type="SUPFAM" id="SSF52129">
    <property type="entry name" value="Caspase-like"/>
    <property type="match status" value="1"/>
</dbReference>
<dbReference type="InterPro" id="IPR011990">
    <property type="entry name" value="TPR-like_helical_dom_sf"/>
</dbReference>
<keyword evidence="4" id="KW-0472">Membrane</keyword>
<evidence type="ECO:0000256" key="3">
    <source>
        <dbReference type="PROSITE-ProRule" id="PRU00339"/>
    </source>
</evidence>
<keyword evidence="6" id="KW-1185">Reference proteome</keyword>
<feature type="non-terminal residue" evidence="5">
    <location>
        <position position="574"/>
    </location>
</feature>
<dbReference type="PANTHER" id="PTHR45641">
    <property type="entry name" value="TETRATRICOPEPTIDE REPEAT PROTEIN (AFU_ORTHOLOGUE AFUA_6G03870)"/>
    <property type="match status" value="1"/>
</dbReference>
<dbReference type="Pfam" id="PF13424">
    <property type="entry name" value="TPR_12"/>
    <property type="match status" value="1"/>
</dbReference>
<keyword evidence="1" id="KW-0677">Repeat</keyword>
<dbReference type="PROSITE" id="PS50005">
    <property type="entry name" value="TPR"/>
    <property type="match status" value="1"/>
</dbReference>
<dbReference type="EMBL" id="ASPP01022133">
    <property type="protein sequence ID" value="ETO11705.1"/>
    <property type="molecule type" value="Genomic_DNA"/>
</dbReference>
<keyword evidence="4" id="KW-0812">Transmembrane</keyword>
<evidence type="ECO:0000256" key="2">
    <source>
        <dbReference type="ARBA" id="ARBA00022803"/>
    </source>
</evidence>
<evidence type="ECO:0000313" key="5">
    <source>
        <dbReference type="EMBL" id="ETO11705.1"/>
    </source>
</evidence>
<accession>X6MF84</accession>
<feature type="transmembrane region" description="Helical" evidence="4">
    <location>
        <begin position="56"/>
        <end position="73"/>
    </location>
</feature>
<dbReference type="Gene3D" id="3.40.50.1460">
    <property type="match status" value="1"/>
</dbReference>
<evidence type="ECO:0000313" key="6">
    <source>
        <dbReference type="Proteomes" id="UP000023152"/>
    </source>
</evidence>
<dbReference type="Gene3D" id="1.25.40.10">
    <property type="entry name" value="Tetratricopeptide repeat domain"/>
    <property type="match status" value="1"/>
</dbReference>
<gene>
    <name evidence="5" type="ORF">RFI_25669</name>
</gene>
<protein>
    <submittedName>
        <fullName evidence="5">Uncharacterized protein</fullName>
    </submittedName>
</protein>
<organism evidence="5 6">
    <name type="scientific">Reticulomyxa filosa</name>
    <dbReference type="NCBI Taxonomy" id="46433"/>
    <lineage>
        <taxon>Eukaryota</taxon>
        <taxon>Sar</taxon>
        <taxon>Rhizaria</taxon>
        <taxon>Retaria</taxon>
        <taxon>Foraminifera</taxon>
        <taxon>Monothalamids</taxon>
        <taxon>Reticulomyxidae</taxon>
        <taxon>Reticulomyxa</taxon>
    </lineage>
</organism>
<dbReference type="SUPFAM" id="SSF48452">
    <property type="entry name" value="TPR-like"/>
    <property type="match status" value="1"/>
</dbReference>
<keyword evidence="2 3" id="KW-0802">TPR repeat</keyword>
<reference evidence="5 6" key="1">
    <citation type="journal article" date="2013" name="Curr. Biol.">
        <title>The Genome of the Foraminiferan Reticulomyxa filosa.</title>
        <authorList>
            <person name="Glockner G."/>
            <person name="Hulsmann N."/>
            <person name="Schleicher M."/>
            <person name="Noegel A.A."/>
            <person name="Eichinger L."/>
            <person name="Gallinger C."/>
            <person name="Pawlowski J."/>
            <person name="Sierra R."/>
            <person name="Euteneuer U."/>
            <person name="Pillet L."/>
            <person name="Moustafa A."/>
            <person name="Platzer M."/>
            <person name="Groth M."/>
            <person name="Szafranski K."/>
            <person name="Schliwa M."/>
        </authorList>
    </citation>
    <scope>NUCLEOTIDE SEQUENCE [LARGE SCALE GENOMIC DNA]</scope>
</reference>
<dbReference type="AlphaFoldDB" id="X6MF84"/>
<name>X6MF84_RETFI</name>
<proteinExistence type="predicted"/>
<sequence length="574" mass="66852">MPYKAFVSIEKEVHKVTLVFLRLKRLKEKVLEVINTTKNGNDKIDFKIVDNNSQDIAILFLFFIQLFVCFFYFKTKLIYKLDNDDNDEKKYPEDEKENEFYRIVNPLVILTGASKYKSLDDLHEVKVDLMILRNLFEKVYGYEVHCTYDPNKPETESLTLKQLNRFLIKHYTNLVKANNNEKNYDSLIFFWCGYCNTTSKEGYILITSDDNRYKPFKKIQELFTSDINKPKIYIKNAYRVNEQPQQQYNCGSNTFIITSTIPEKLILNSINSDKEKGSHFAECFCNVMSQNIKLSKSLDDNLILISKLVKQKALNGQIIQITTTRNRNVFLCLNSNNYLLNTNTEIDKDHSWNKANNKAHKMVNEMINTKQQGIVVVATNLDKLEKSNHRLSQDNIPFSMMINSNQYMKQKLIIGPYAISSFYSKNITFDNITIDGSVYVVDCTIDGFGNCHITQQLIPTNQSIIRYHFRSHVFTCPWPIDIKNLTKLGKNTLEISKLNEAIQLLRFVLCFRLQTLYDSHIDVAKSYARLGRAYKKKGEYDKAIEYYEKSLKIRLSKLGSDHPIVAISYNNFGV</sequence>
<feature type="repeat" description="TPR" evidence="3">
    <location>
        <begin position="524"/>
        <end position="557"/>
    </location>
</feature>
<dbReference type="SMART" id="SM00028">
    <property type="entry name" value="TPR"/>
    <property type="match status" value="1"/>
</dbReference>
<dbReference type="InterPro" id="IPR019734">
    <property type="entry name" value="TPR_rpt"/>
</dbReference>